<gene>
    <name evidence="4" type="ORF">NK125_08890</name>
</gene>
<reference evidence="4 5" key="1">
    <citation type="journal article" date="2022" name="Genome Biol. Evol.">
        <title>Host diet, physiology and behaviors set the stage for Lachnospiraceae cladogenesis.</title>
        <authorList>
            <person name="Vera-Ponce De Leon A."/>
            <person name="Schneider M."/>
            <person name="Jahnes B.C."/>
            <person name="Sadowski V."/>
            <person name="Camuy-Velez L.A."/>
            <person name="Duan J."/>
            <person name="Sabree Z.L."/>
        </authorList>
    </citation>
    <scope>NUCLEOTIDE SEQUENCE [LARGE SCALE GENOMIC DNA]</scope>
    <source>
        <strain evidence="4 5">PAL113</strain>
    </source>
</reference>
<comment type="caution">
    <text evidence="4">The sequence shown here is derived from an EMBL/GenBank/DDBJ whole genome shotgun (WGS) entry which is preliminary data.</text>
</comment>
<dbReference type="Proteomes" id="UP001523566">
    <property type="component" value="Unassembled WGS sequence"/>
</dbReference>
<name>A0ABT1EC58_9FIRM</name>
<dbReference type="SUPFAM" id="SSF103039">
    <property type="entry name" value="CheC-like"/>
    <property type="match status" value="1"/>
</dbReference>
<evidence type="ECO:0000256" key="2">
    <source>
        <dbReference type="ARBA" id="ARBA00022801"/>
    </source>
</evidence>
<dbReference type="PANTHER" id="PTHR43693:SF1">
    <property type="entry name" value="PROTEIN PHOSPHATASE CHEZ"/>
    <property type="match status" value="1"/>
</dbReference>
<evidence type="ECO:0000256" key="1">
    <source>
        <dbReference type="ARBA" id="ARBA00022500"/>
    </source>
</evidence>
<evidence type="ECO:0000313" key="5">
    <source>
        <dbReference type="Proteomes" id="UP001523566"/>
    </source>
</evidence>
<protein>
    <submittedName>
        <fullName evidence="4">Chemotaxis protein CheC</fullName>
    </submittedName>
</protein>
<sequence length="202" mass="21876">MDINEKTLDVIKEVGSIGTSHGATAVSSLLQQEVKISLPDVCFLDFNEALQAIGDPEEEILCVLSELSGDFEGMMLFLMRKDLINQIIGPMLGREISNYEELDDLSLSALTEVGNIVISAYINALAGLSQMDIGVSVPAISREMLGAILSVPMTMLGYEMDQIMMVSGTFIIEGTVLDSSFIMVPDAKSLVKLTNQLVSSYE</sequence>
<keyword evidence="5" id="KW-1185">Reference proteome</keyword>
<dbReference type="InterPro" id="IPR028051">
    <property type="entry name" value="CheX-like_dom"/>
</dbReference>
<dbReference type="InterPro" id="IPR028976">
    <property type="entry name" value="CheC-like_sf"/>
</dbReference>
<proteinExistence type="predicted"/>
<dbReference type="EMBL" id="JAMZFW010000011">
    <property type="protein sequence ID" value="MCP1102527.1"/>
    <property type="molecule type" value="Genomic_DNA"/>
</dbReference>
<dbReference type="RefSeq" id="WP_262066312.1">
    <property type="nucleotide sequence ID" value="NZ_JAMXOD010000011.1"/>
</dbReference>
<accession>A0ABT1EC58</accession>
<evidence type="ECO:0000313" key="4">
    <source>
        <dbReference type="EMBL" id="MCP1102527.1"/>
    </source>
</evidence>
<organism evidence="4 5">
    <name type="scientific">Aequitasia blattaphilus</name>
    <dbReference type="NCBI Taxonomy" id="2949332"/>
    <lineage>
        <taxon>Bacteria</taxon>
        <taxon>Bacillati</taxon>
        <taxon>Bacillota</taxon>
        <taxon>Clostridia</taxon>
        <taxon>Lachnospirales</taxon>
        <taxon>Lachnospiraceae</taxon>
        <taxon>Aequitasia</taxon>
    </lineage>
</organism>
<dbReference type="InterPro" id="IPR050992">
    <property type="entry name" value="CheZ_family_phosphatases"/>
</dbReference>
<dbReference type="CDD" id="cd17909">
    <property type="entry name" value="CheC_ClassI"/>
    <property type="match status" value="1"/>
</dbReference>
<dbReference type="Gene3D" id="3.40.1550.10">
    <property type="entry name" value="CheC-like"/>
    <property type="match status" value="1"/>
</dbReference>
<keyword evidence="2" id="KW-0378">Hydrolase</keyword>
<evidence type="ECO:0000259" key="3">
    <source>
        <dbReference type="Pfam" id="PF13690"/>
    </source>
</evidence>
<keyword evidence="1" id="KW-0145">Chemotaxis</keyword>
<feature type="domain" description="Chemotaxis phosphatase CheX-like" evidence="3">
    <location>
        <begin position="63"/>
        <end position="145"/>
    </location>
</feature>
<dbReference type="PANTHER" id="PTHR43693">
    <property type="entry name" value="PROTEIN PHOSPHATASE CHEZ"/>
    <property type="match status" value="1"/>
</dbReference>
<dbReference type="Pfam" id="PF13690">
    <property type="entry name" value="CheX"/>
    <property type="match status" value="1"/>
</dbReference>